<dbReference type="EMBL" id="JACWZY010000062">
    <property type="protein sequence ID" value="MBD2705612.1"/>
    <property type="molecule type" value="Genomic_DNA"/>
</dbReference>
<gene>
    <name evidence="1" type="ORF">IC229_33700</name>
</gene>
<accession>A0A927AWD4</accession>
<organism evidence="1 2">
    <name type="scientific">Spirosoma profusum</name>
    <dbReference type="NCBI Taxonomy" id="2771354"/>
    <lineage>
        <taxon>Bacteria</taxon>
        <taxon>Pseudomonadati</taxon>
        <taxon>Bacteroidota</taxon>
        <taxon>Cytophagia</taxon>
        <taxon>Cytophagales</taxon>
        <taxon>Cytophagaceae</taxon>
        <taxon>Spirosoma</taxon>
    </lineage>
</organism>
<dbReference type="Proteomes" id="UP000598820">
    <property type="component" value="Unassembled WGS sequence"/>
</dbReference>
<reference evidence="1" key="1">
    <citation type="submission" date="2020-09" db="EMBL/GenBank/DDBJ databases">
        <authorList>
            <person name="Kim M.K."/>
        </authorList>
    </citation>
    <scope>NUCLEOTIDE SEQUENCE</scope>
    <source>
        <strain evidence="1">BT702</strain>
    </source>
</reference>
<keyword evidence="2" id="KW-1185">Reference proteome</keyword>
<sequence length="159" mass="17483">MAIRIDAQQLAQFDKDLAKAGRAFDYNVTATILRKSGKPMLAAAMTLVPIGSTFRYERGRNSGDSSVGGTYDRGGATRRDLRLKVVSDAQGNAVLLVGVNKNRGHVGWRTHLITRANKNRRTPNDFLGKAESQTIDIVINSFGTDAQEVIRRILKRAAR</sequence>
<evidence type="ECO:0000313" key="1">
    <source>
        <dbReference type="EMBL" id="MBD2705612.1"/>
    </source>
</evidence>
<comment type="caution">
    <text evidence="1">The sequence shown here is derived from an EMBL/GenBank/DDBJ whole genome shotgun (WGS) entry which is preliminary data.</text>
</comment>
<evidence type="ECO:0000313" key="2">
    <source>
        <dbReference type="Proteomes" id="UP000598820"/>
    </source>
</evidence>
<proteinExistence type="predicted"/>
<dbReference type="AlphaFoldDB" id="A0A927AWD4"/>
<protein>
    <submittedName>
        <fullName evidence="1">Uncharacterized protein</fullName>
    </submittedName>
</protein>
<dbReference type="RefSeq" id="WP_190893222.1">
    <property type="nucleotide sequence ID" value="NZ_JACWZY010000062.1"/>
</dbReference>
<name>A0A927AWD4_9BACT</name>